<dbReference type="Pfam" id="PF11750">
    <property type="entry name" value="DUF3307"/>
    <property type="match status" value="1"/>
</dbReference>
<feature type="transmembrane region" description="Helical" evidence="1">
    <location>
        <begin position="218"/>
        <end position="244"/>
    </location>
</feature>
<dbReference type="InterPro" id="IPR021737">
    <property type="entry name" value="Phage_phiKZ_Orf197"/>
</dbReference>
<keyword evidence="1" id="KW-1133">Transmembrane helix</keyword>
<feature type="transmembrane region" description="Helical" evidence="1">
    <location>
        <begin position="42"/>
        <end position="60"/>
    </location>
</feature>
<gene>
    <name evidence="2" type="ORF">ASZ90_013979</name>
</gene>
<feature type="transmembrane region" description="Helical" evidence="1">
    <location>
        <begin position="125"/>
        <end position="145"/>
    </location>
</feature>
<sequence length="260" mass="29858">MELIFSFLIYLIFSHIISDFVLQPDKWVKDKEEHKSRSKYLYLHAFVAATLAGIASALFFNLYTTAFVFVLTLLSHLIIDLIKTHFNNTLKSFIFDQLGHFAVIIIILSLLFPLNWHQEISFLKIWLSSSTVICLIVVLAGYIVLFRPASILISKLVESWRPEFKDSDGLKNAGKYIGYTERLLIYTLMLLHQYTAIGLLVTAKSILRFNERKTSEYILFGTLLSFSIAILVGIFISLFLSYFLPESAECVLRSLYNDSQ</sequence>
<dbReference type="EMBL" id="LNQE01001503">
    <property type="protein sequence ID" value="KUG16307.1"/>
    <property type="molecule type" value="Genomic_DNA"/>
</dbReference>
<accession>A0A0W8F7D9</accession>
<keyword evidence="1" id="KW-0472">Membrane</keyword>
<organism evidence="2">
    <name type="scientific">hydrocarbon metagenome</name>
    <dbReference type="NCBI Taxonomy" id="938273"/>
    <lineage>
        <taxon>unclassified sequences</taxon>
        <taxon>metagenomes</taxon>
        <taxon>ecological metagenomes</taxon>
    </lineage>
</organism>
<protein>
    <recommendedName>
        <fullName evidence="3">DUF3307 domain-containing protein</fullName>
    </recommendedName>
</protein>
<evidence type="ECO:0000313" key="2">
    <source>
        <dbReference type="EMBL" id="KUG16307.1"/>
    </source>
</evidence>
<evidence type="ECO:0008006" key="3">
    <source>
        <dbReference type="Google" id="ProtNLM"/>
    </source>
</evidence>
<proteinExistence type="predicted"/>
<feature type="transmembrane region" description="Helical" evidence="1">
    <location>
        <begin position="183"/>
        <end position="206"/>
    </location>
</feature>
<comment type="caution">
    <text evidence="2">The sequence shown here is derived from an EMBL/GenBank/DDBJ whole genome shotgun (WGS) entry which is preliminary data.</text>
</comment>
<keyword evidence="1" id="KW-0812">Transmembrane</keyword>
<feature type="transmembrane region" description="Helical" evidence="1">
    <location>
        <begin position="94"/>
        <end position="113"/>
    </location>
</feature>
<name>A0A0W8F7D9_9ZZZZ</name>
<feature type="transmembrane region" description="Helical" evidence="1">
    <location>
        <begin position="6"/>
        <end position="22"/>
    </location>
</feature>
<evidence type="ECO:0000256" key="1">
    <source>
        <dbReference type="SAM" id="Phobius"/>
    </source>
</evidence>
<dbReference type="AlphaFoldDB" id="A0A0W8F7D9"/>
<reference evidence="2" key="1">
    <citation type="journal article" date="2015" name="Proc. Natl. Acad. Sci. U.S.A.">
        <title>Networks of energetic and metabolic interactions define dynamics in microbial communities.</title>
        <authorList>
            <person name="Embree M."/>
            <person name="Liu J.K."/>
            <person name="Al-Bassam M.M."/>
            <person name="Zengler K."/>
        </authorList>
    </citation>
    <scope>NUCLEOTIDE SEQUENCE</scope>
</reference>